<evidence type="ECO:0000313" key="5">
    <source>
        <dbReference type="EMBL" id="QYS89149.1"/>
    </source>
</evidence>
<accession>A0A8G0KWP1</accession>
<keyword evidence="3" id="KW-0812">Transmembrane</keyword>
<feature type="region of interest" description="Disordered" evidence="2">
    <location>
        <begin position="572"/>
        <end position="603"/>
    </location>
</feature>
<dbReference type="AlphaFoldDB" id="A0A8G0KWP1"/>
<sequence length="666" mass="72112">MASAKLTMLLDLSDKVSSKFASIQNKFNRGASRMRESFSEITAEIPFLDRALDIATNKWVLLGAGIMGVGTLFANATKQANDWHTQLAEVNVTAGMSQKELQGLSNKLLDIGARNVAPLEEVPKAFNRIISAGLDVNQSMEALEPTLRAAKAGFVDIETVASAGIATMTSSGEDINRVYDILFQTVKDGRAEFKDIANYLPKVVPLARKLGYELEDTAGAFASLTTKLSSEQSSTALEGIMRALANPDVAIGKMDKTGKMVSGFKALGIEVFSSTGKIRPMVNIIEQLNRKIEGLSNKDKAIQLNKLGLDESASLGFSVLMQDINGLRKATDGAFGSVGSLNKAYIDSLTPMEQWGIIQNKIKAMMIKLGEKILPIIAKGLDALNPVINAVYDNFDDIVSVLKILIPVAGGLFLFYKIATAFTLASQAVKGLTVAQWLLNTAMSANPIGLIAIAIGALIAYITIAIVKFEKFGALMLWIMGPIGRIVSAFLLIRTHWDSITEAFESGGIIGGLKRIGVVLMDVFLKPLQQLLELMSKIPGLGKHAKAGADKLQDFRTKMELVIPEEKGIKANKEDKAKPKTAPLKGLYDSAPPSKENKEGKTKLANDVTKVTGESQQIRNITFNIGSIIKGDIKMNDPKVQGMSKADFESYLEEMFMRMVRNAENA</sequence>
<name>A0A8G0KWP1_9FLAO</name>
<dbReference type="PANTHER" id="PTHR37813">
    <property type="entry name" value="FELS-2 PROPHAGE PROTEIN"/>
    <property type="match status" value="1"/>
</dbReference>
<feature type="domain" description="Phage tail tape measure protein" evidence="4">
    <location>
        <begin position="109"/>
        <end position="307"/>
    </location>
</feature>
<feature type="transmembrane region" description="Helical" evidence="3">
    <location>
        <begin position="472"/>
        <end position="493"/>
    </location>
</feature>
<keyword evidence="3" id="KW-0472">Membrane</keyword>
<organism evidence="5">
    <name type="scientific">Flavobacterium columnare</name>
    <dbReference type="NCBI Taxonomy" id="996"/>
    <lineage>
        <taxon>Bacteria</taxon>
        <taxon>Pseudomonadati</taxon>
        <taxon>Bacteroidota</taxon>
        <taxon>Flavobacteriia</taxon>
        <taxon>Flavobacteriales</taxon>
        <taxon>Flavobacteriaceae</taxon>
        <taxon>Flavobacterium</taxon>
    </lineage>
</organism>
<protein>
    <submittedName>
        <fullName evidence="5">Phage tail tape measure protein</fullName>
    </submittedName>
</protein>
<dbReference type="EMBL" id="CP067378">
    <property type="protein sequence ID" value="QYS89149.1"/>
    <property type="molecule type" value="Genomic_DNA"/>
</dbReference>
<evidence type="ECO:0000256" key="1">
    <source>
        <dbReference type="ARBA" id="ARBA00022612"/>
    </source>
</evidence>
<dbReference type="Pfam" id="PF10145">
    <property type="entry name" value="PhageMin_Tail"/>
    <property type="match status" value="1"/>
</dbReference>
<evidence type="ECO:0000259" key="4">
    <source>
        <dbReference type="Pfam" id="PF10145"/>
    </source>
</evidence>
<dbReference type="KEGG" id="fdv:JJC05_01615"/>
<feature type="transmembrane region" description="Helical" evidence="3">
    <location>
        <begin position="437"/>
        <end position="466"/>
    </location>
</feature>
<proteinExistence type="predicted"/>
<reference evidence="5" key="1">
    <citation type="submission" date="2020-12" db="EMBL/GenBank/DDBJ databases">
        <title>Genome sequencing of genetic groups of Flavobacterium columnare.</title>
        <authorList>
            <person name="Waldbieser G.C."/>
            <person name="Griffin M.J."/>
            <person name="LaFrentz B.R."/>
        </authorList>
    </citation>
    <scope>NUCLEOTIDE SEQUENCE</scope>
    <source>
        <strain evidence="5">90-106</strain>
    </source>
</reference>
<dbReference type="InterPro" id="IPR010090">
    <property type="entry name" value="Phage_tape_meas"/>
</dbReference>
<feature type="transmembrane region" description="Helical" evidence="3">
    <location>
        <begin position="404"/>
        <end position="425"/>
    </location>
</feature>
<dbReference type="Proteomes" id="UP000824721">
    <property type="component" value="Chromosome"/>
</dbReference>
<evidence type="ECO:0000256" key="3">
    <source>
        <dbReference type="SAM" id="Phobius"/>
    </source>
</evidence>
<dbReference type="NCBIfam" id="TIGR01760">
    <property type="entry name" value="tape_meas_TP901"/>
    <property type="match status" value="1"/>
</dbReference>
<evidence type="ECO:0000256" key="2">
    <source>
        <dbReference type="SAM" id="MobiDB-lite"/>
    </source>
</evidence>
<keyword evidence="1" id="KW-1188">Viral release from host cell</keyword>
<dbReference type="PANTHER" id="PTHR37813:SF1">
    <property type="entry name" value="FELS-2 PROPHAGE PROTEIN"/>
    <property type="match status" value="1"/>
</dbReference>
<gene>
    <name evidence="5" type="ORF">JJC05_01615</name>
</gene>
<keyword evidence="3" id="KW-1133">Transmembrane helix</keyword>